<dbReference type="OrthoDB" id="9764259at2"/>
<feature type="domain" description="Major facilitator superfamily (MFS) profile" evidence="9">
    <location>
        <begin position="18"/>
        <end position="415"/>
    </location>
</feature>
<keyword evidence="6 8" id="KW-1133">Transmembrane helix</keyword>
<evidence type="ECO:0000256" key="4">
    <source>
        <dbReference type="ARBA" id="ARBA00022448"/>
    </source>
</evidence>
<keyword evidence="7 8" id="KW-0472">Membrane</keyword>
<feature type="transmembrane region" description="Helical" evidence="8">
    <location>
        <begin position="357"/>
        <end position="379"/>
    </location>
</feature>
<feature type="transmembrane region" description="Helical" evidence="8">
    <location>
        <begin position="295"/>
        <end position="312"/>
    </location>
</feature>
<keyword evidence="4" id="KW-0813">Transport</keyword>
<evidence type="ECO:0000256" key="3">
    <source>
        <dbReference type="ARBA" id="ARBA00007520"/>
    </source>
</evidence>
<dbReference type="PANTHER" id="PTHR23504:SF15">
    <property type="entry name" value="MAJOR FACILITATOR SUPERFAMILY (MFS) PROFILE DOMAIN-CONTAINING PROTEIN"/>
    <property type="match status" value="1"/>
</dbReference>
<dbReference type="STRING" id="1172194.WQQ_34090"/>
<dbReference type="InterPro" id="IPR001958">
    <property type="entry name" value="Tet-R_TetA/multi-R_MdtG-like"/>
</dbReference>
<protein>
    <submittedName>
        <fullName evidence="10">Tetracycline efflux transporter</fullName>
    </submittedName>
</protein>
<comment type="subcellular location">
    <subcellularLocation>
        <location evidence="2">Membrane</location>
        <topology evidence="2">Multi-pass membrane protein</topology>
    </subcellularLocation>
</comment>
<dbReference type="InterPro" id="IPR011701">
    <property type="entry name" value="MFS"/>
</dbReference>
<feature type="transmembrane region" description="Helical" evidence="8">
    <location>
        <begin position="59"/>
        <end position="77"/>
    </location>
</feature>
<name>I7ZDN3_9GAMM</name>
<feature type="transmembrane region" description="Helical" evidence="8">
    <location>
        <begin position="89"/>
        <end position="108"/>
    </location>
</feature>
<dbReference type="EMBL" id="AKGD01000002">
    <property type="protein sequence ID" value="EIT69827.1"/>
    <property type="molecule type" value="Genomic_DNA"/>
</dbReference>
<feature type="transmembrane region" description="Helical" evidence="8">
    <location>
        <begin position="177"/>
        <end position="195"/>
    </location>
</feature>
<dbReference type="GO" id="GO:0016020">
    <property type="term" value="C:membrane"/>
    <property type="evidence" value="ECO:0007669"/>
    <property type="project" value="UniProtKB-SubCell"/>
</dbReference>
<keyword evidence="11" id="KW-1185">Reference proteome</keyword>
<evidence type="ECO:0000256" key="7">
    <source>
        <dbReference type="ARBA" id="ARBA00023136"/>
    </source>
</evidence>
<feature type="transmembrane region" description="Helical" evidence="8">
    <location>
        <begin position="20"/>
        <end position="39"/>
    </location>
</feature>
<dbReference type="RefSeq" id="WP_007186348.1">
    <property type="nucleotide sequence ID" value="NZ_AKGD01000002.1"/>
</dbReference>
<evidence type="ECO:0000256" key="5">
    <source>
        <dbReference type="ARBA" id="ARBA00022692"/>
    </source>
</evidence>
<proteinExistence type="inferred from homology"/>
<dbReference type="PROSITE" id="PS00216">
    <property type="entry name" value="SUGAR_TRANSPORT_1"/>
    <property type="match status" value="1"/>
</dbReference>
<feature type="transmembrane region" description="Helical" evidence="8">
    <location>
        <begin position="318"/>
        <end position="336"/>
    </location>
</feature>
<evidence type="ECO:0000256" key="6">
    <source>
        <dbReference type="ARBA" id="ARBA00022989"/>
    </source>
</evidence>
<evidence type="ECO:0000256" key="2">
    <source>
        <dbReference type="ARBA" id="ARBA00004141"/>
    </source>
</evidence>
<dbReference type="Pfam" id="PF07690">
    <property type="entry name" value="MFS_1"/>
    <property type="match status" value="1"/>
</dbReference>
<evidence type="ECO:0000259" key="9">
    <source>
        <dbReference type="PROSITE" id="PS50850"/>
    </source>
</evidence>
<accession>I7ZDN3</accession>
<dbReference type="Gene3D" id="1.20.1250.20">
    <property type="entry name" value="MFS general substrate transporter like domains"/>
    <property type="match status" value="1"/>
</dbReference>
<dbReference type="InterPro" id="IPR020846">
    <property type="entry name" value="MFS_dom"/>
</dbReference>
<comment type="function">
    <text evidence="1">Resistance to tetracycline by an active tetracycline efflux. This is an energy-dependent process that decreases the accumulation of the antibiotic in whole cells. This protein functions as a metal-tetracycline/H(+) antiporter.</text>
</comment>
<comment type="caution">
    <text evidence="10">The sequence shown here is derived from an EMBL/GenBank/DDBJ whole genome shotgun (WGS) entry which is preliminary data.</text>
</comment>
<gene>
    <name evidence="10" type="ORF">WQQ_34090</name>
</gene>
<dbReference type="PATRIC" id="fig|1172194.4.peg.3308"/>
<keyword evidence="5 8" id="KW-0812">Transmembrane</keyword>
<reference evidence="10 11" key="1">
    <citation type="journal article" date="2012" name="J. Bacteriol.">
        <title>Genome Sequence of n-Alkane-Degrading Hydrocarboniphaga effusa Strain AP103T (ATCC BAA-332T).</title>
        <authorList>
            <person name="Chang H.K."/>
            <person name="Zylstra G.J."/>
            <person name="Chae J.C."/>
        </authorList>
    </citation>
    <scope>NUCLEOTIDE SEQUENCE [LARGE SCALE GENOMIC DNA]</scope>
    <source>
        <strain evidence="10 11">AP103</strain>
    </source>
</reference>
<dbReference type="InterPro" id="IPR005829">
    <property type="entry name" value="Sugar_transporter_CS"/>
</dbReference>
<feature type="transmembrane region" description="Helical" evidence="8">
    <location>
        <begin position="114"/>
        <end position="135"/>
    </location>
</feature>
<feature type="transmembrane region" description="Helical" evidence="8">
    <location>
        <begin position="391"/>
        <end position="410"/>
    </location>
</feature>
<sequence length="423" mass="44653">MDSMDSTAPTSTGPKRHALIFIFITVVIDVLGLGMVIPVLPKLVEAFSGGDTSQAARMLALFGTAWALMQFLFSPLLGMLSDRFGRRPVILVSCLGLGLDYVLMALAPNLSWLFVGRLISGITAANFATAGAYIADSTPPSKRAAGYGVIGAGFGVGFVIGPAVGGLLGAVDPRLPFWVAAALALANFAYGLLVLPESLPRAQRTAKLVWSRANPIGALKLLRSHSELTGLAAVYFLFHLAHQVFMNTFVLYASYRFGWDIRQVGWALTAVGVCGIVVQGGLVRQAVKRLGERPTLLLGLSFGTVGLALWASATTPTLFWIGLPLISLMGLFGPSAQGLMTRHVGASEQGRLQGANASIMGITGVVGPSLFNLTFAYFIAPNPLRAVWPGAPFWLSCCLVLVGLLIALQVTRRSAAPARQSVA</sequence>
<dbReference type="GO" id="GO:0022857">
    <property type="term" value="F:transmembrane transporter activity"/>
    <property type="evidence" value="ECO:0007669"/>
    <property type="project" value="InterPro"/>
</dbReference>
<feature type="transmembrane region" description="Helical" evidence="8">
    <location>
        <begin position="264"/>
        <end position="283"/>
    </location>
</feature>
<feature type="transmembrane region" description="Helical" evidence="8">
    <location>
        <begin position="228"/>
        <end position="252"/>
    </location>
</feature>
<dbReference type="PRINTS" id="PR01035">
    <property type="entry name" value="TCRTETA"/>
</dbReference>
<dbReference type="PROSITE" id="PS50850">
    <property type="entry name" value="MFS"/>
    <property type="match status" value="1"/>
</dbReference>
<dbReference type="SUPFAM" id="SSF103473">
    <property type="entry name" value="MFS general substrate transporter"/>
    <property type="match status" value="1"/>
</dbReference>
<dbReference type="InterPro" id="IPR036259">
    <property type="entry name" value="MFS_trans_sf"/>
</dbReference>
<dbReference type="AlphaFoldDB" id="I7ZDN3"/>
<evidence type="ECO:0000256" key="8">
    <source>
        <dbReference type="SAM" id="Phobius"/>
    </source>
</evidence>
<dbReference type="CDD" id="cd17388">
    <property type="entry name" value="MFS_TetA"/>
    <property type="match status" value="1"/>
</dbReference>
<dbReference type="PANTHER" id="PTHR23504">
    <property type="entry name" value="MAJOR FACILITATOR SUPERFAMILY DOMAIN-CONTAINING PROTEIN 10"/>
    <property type="match status" value="1"/>
</dbReference>
<dbReference type="Proteomes" id="UP000003704">
    <property type="component" value="Unassembled WGS sequence"/>
</dbReference>
<evidence type="ECO:0000313" key="11">
    <source>
        <dbReference type="Proteomes" id="UP000003704"/>
    </source>
</evidence>
<feature type="transmembrane region" description="Helical" evidence="8">
    <location>
        <begin position="147"/>
        <end position="171"/>
    </location>
</feature>
<evidence type="ECO:0000256" key="1">
    <source>
        <dbReference type="ARBA" id="ARBA00003279"/>
    </source>
</evidence>
<evidence type="ECO:0000313" key="10">
    <source>
        <dbReference type="EMBL" id="EIT69827.1"/>
    </source>
</evidence>
<organism evidence="10 11">
    <name type="scientific">Hydrocarboniphaga effusa AP103</name>
    <dbReference type="NCBI Taxonomy" id="1172194"/>
    <lineage>
        <taxon>Bacteria</taxon>
        <taxon>Pseudomonadati</taxon>
        <taxon>Pseudomonadota</taxon>
        <taxon>Gammaproteobacteria</taxon>
        <taxon>Nevskiales</taxon>
        <taxon>Nevskiaceae</taxon>
        <taxon>Hydrocarboniphaga</taxon>
    </lineage>
</organism>
<comment type="similarity">
    <text evidence="3">Belongs to the major facilitator superfamily. TCR/Tet family.</text>
</comment>